<evidence type="ECO:0000259" key="3">
    <source>
        <dbReference type="PROSITE" id="PS50858"/>
    </source>
</evidence>
<evidence type="ECO:0000313" key="5">
    <source>
        <dbReference type="Proteomes" id="UP000192257"/>
    </source>
</evidence>
<feature type="region of interest" description="Disordered" evidence="1">
    <location>
        <begin position="446"/>
        <end position="532"/>
    </location>
</feature>
<accession>A0A1X0P2Y2</accession>
<reference evidence="4 5" key="1">
    <citation type="submission" date="2017-03" db="EMBL/GenBank/DDBJ databases">
        <title>An alternative strategy for trypanosome survival in the mammalian bloodstream revealed through genome and transcriptome analysis of the ubiquitous bovine parasite Trypanosoma (Megatrypanum) theileri.</title>
        <authorList>
            <person name="Kelly S."/>
            <person name="Ivens A."/>
            <person name="Mott A."/>
            <person name="O'Neill E."/>
            <person name="Emms D."/>
            <person name="Macleod O."/>
            <person name="Voorheis P."/>
            <person name="Matthews J."/>
            <person name="Matthews K."/>
            <person name="Carrington M."/>
        </authorList>
    </citation>
    <scope>NUCLEOTIDE SEQUENCE [LARGE SCALE GENOMIC DNA]</scope>
    <source>
        <strain evidence="4">Edinburgh</strain>
    </source>
</reference>
<dbReference type="STRING" id="67003.A0A1X0P2Y2"/>
<sequence>MTTVELYSNPSPDISTYRWNVAGLRHLDRKNKLSSLPFWVPNDVMKLHQFRIILIRGIVAREREADDYVGLLLELIPPPTGTGTEYPGGCSVNVRVVNRLHDSGIHDIEQTETVEFVPTSYQVSFPELIPPSILKNPEFVEGDGLSLLLQVTIQTGVNVTAERVSKTVSSVWSALADSVNKIMQKASKVYSETREEFGTQVVKDNEEANSVPWNQVPENWIGRENEWRRLITETIVEDEGTFRYGPNRGFTKDEQALLLQSGLNQRLITNTHAQFNYDRDVHEGLLVVPGLRQQRYNLVPGKMKEEVFWANYFWKISALSLCKNDEQVRLLLTVINAPPAGKPRDISSTRTVDEETVIEHVKDAQEAADMLIEYLTDDTSDGDLLVEAAANACDGHAKQLAGYFKRTDLSEETLRMIGVVLKRLRERLTEYEEFAKKSKLIAVVDKSRAEDEKGASSEVTVGDHGGEPETVTSPKSNDVDTKTVQASSQEPSTDPVKKTTEETTTTTTTAGGNLDFPRMPWEEEDEEEEEEK</sequence>
<gene>
    <name evidence="4" type="ORF">TM35_000062500</name>
</gene>
<dbReference type="Gene3D" id="1.10.3970.10">
    <property type="entry name" value="BSD domain"/>
    <property type="match status" value="1"/>
</dbReference>
<dbReference type="Proteomes" id="UP000192257">
    <property type="component" value="Unassembled WGS sequence"/>
</dbReference>
<dbReference type="PROSITE" id="PS50144">
    <property type="entry name" value="MATH"/>
    <property type="match status" value="1"/>
</dbReference>
<evidence type="ECO:0000259" key="2">
    <source>
        <dbReference type="PROSITE" id="PS50144"/>
    </source>
</evidence>
<proteinExistence type="predicted"/>
<dbReference type="InterPro" id="IPR005607">
    <property type="entry name" value="BSD_dom"/>
</dbReference>
<dbReference type="Pfam" id="PF03909">
    <property type="entry name" value="BSD"/>
    <property type="match status" value="1"/>
</dbReference>
<organism evidence="4 5">
    <name type="scientific">Trypanosoma theileri</name>
    <dbReference type="NCBI Taxonomy" id="67003"/>
    <lineage>
        <taxon>Eukaryota</taxon>
        <taxon>Discoba</taxon>
        <taxon>Euglenozoa</taxon>
        <taxon>Kinetoplastea</taxon>
        <taxon>Metakinetoplastina</taxon>
        <taxon>Trypanosomatida</taxon>
        <taxon>Trypanosomatidae</taxon>
        <taxon>Trypanosoma</taxon>
    </lineage>
</organism>
<dbReference type="SUPFAM" id="SSF140383">
    <property type="entry name" value="BSD domain-like"/>
    <property type="match status" value="1"/>
</dbReference>
<protein>
    <recommendedName>
        <fullName evidence="6">BSD domain-containing protein</fullName>
    </recommendedName>
</protein>
<evidence type="ECO:0000313" key="4">
    <source>
        <dbReference type="EMBL" id="ORC91245.1"/>
    </source>
</evidence>
<dbReference type="AlphaFoldDB" id="A0A1X0P2Y2"/>
<dbReference type="RefSeq" id="XP_028885311.1">
    <property type="nucleotide sequence ID" value="XM_029023287.1"/>
</dbReference>
<keyword evidence="5" id="KW-1185">Reference proteome</keyword>
<name>A0A1X0P2Y2_9TRYP</name>
<dbReference type="InterPro" id="IPR035925">
    <property type="entry name" value="BSD_dom_sf"/>
</dbReference>
<feature type="compositionally biased region" description="Polar residues" evidence="1">
    <location>
        <begin position="470"/>
        <end position="492"/>
    </location>
</feature>
<dbReference type="GeneID" id="39983067"/>
<evidence type="ECO:0008006" key="6">
    <source>
        <dbReference type="Google" id="ProtNLM"/>
    </source>
</evidence>
<evidence type="ECO:0000256" key="1">
    <source>
        <dbReference type="SAM" id="MobiDB-lite"/>
    </source>
</evidence>
<feature type="domain" description="MATH" evidence="2">
    <location>
        <begin position="14"/>
        <end position="151"/>
    </location>
</feature>
<feature type="compositionally biased region" description="Basic and acidic residues" evidence="1">
    <location>
        <begin position="446"/>
        <end position="455"/>
    </location>
</feature>
<dbReference type="PROSITE" id="PS50858">
    <property type="entry name" value="BSD"/>
    <property type="match status" value="1"/>
</dbReference>
<dbReference type="VEuPathDB" id="TriTrypDB:TM35_000062500"/>
<dbReference type="InterPro" id="IPR002083">
    <property type="entry name" value="MATH/TRAF_dom"/>
</dbReference>
<comment type="caution">
    <text evidence="4">The sequence shown here is derived from an EMBL/GenBank/DDBJ whole genome shotgun (WGS) entry which is preliminary data.</text>
</comment>
<dbReference type="EMBL" id="NBCO01000006">
    <property type="protein sequence ID" value="ORC91245.1"/>
    <property type="molecule type" value="Genomic_DNA"/>
</dbReference>
<dbReference type="SMART" id="SM00751">
    <property type="entry name" value="BSD"/>
    <property type="match status" value="1"/>
</dbReference>
<feature type="compositionally biased region" description="Acidic residues" evidence="1">
    <location>
        <begin position="522"/>
        <end position="532"/>
    </location>
</feature>
<dbReference type="OrthoDB" id="47923at2759"/>
<feature type="domain" description="BSD" evidence="3">
    <location>
        <begin position="289"/>
        <end position="320"/>
    </location>
</feature>